<gene>
    <name evidence="1" type="ORF">PIIN_10529</name>
</gene>
<organism evidence="1 2">
    <name type="scientific">Serendipita indica (strain DSM 11827)</name>
    <name type="common">Root endophyte fungus</name>
    <name type="synonym">Piriformospora indica</name>
    <dbReference type="NCBI Taxonomy" id="1109443"/>
    <lineage>
        <taxon>Eukaryota</taxon>
        <taxon>Fungi</taxon>
        <taxon>Dikarya</taxon>
        <taxon>Basidiomycota</taxon>
        <taxon>Agaricomycotina</taxon>
        <taxon>Agaricomycetes</taxon>
        <taxon>Sebacinales</taxon>
        <taxon>Serendipitaceae</taxon>
        <taxon>Serendipita</taxon>
    </lineage>
</organism>
<dbReference type="InParanoid" id="G4TYZ3"/>
<dbReference type="HOGENOM" id="CLU_1476002_0_0_1"/>
<dbReference type="STRING" id="1109443.G4TYZ3"/>
<accession>G4TYZ3</accession>
<evidence type="ECO:0000313" key="2">
    <source>
        <dbReference type="Proteomes" id="UP000007148"/>
    </source>
</evidence>
<sequence>MFPVVHTNAVFKERNAPEIFKALNNEKTYEFGDRYMVTKLLEILLARQLVTELLPKLLSDSTGDGAHEDAVAGEKSKFVVCTVNPGWCRTTLLRDYPSLIARVMNGIMARKPIEGVKCYLWACFNNDIPLGGFSSFCAVERESDFVYSDAGKKIQQRVWDELIDILADVEPRVKTLVKG</sequence>
<name>G4TYZ3_SERID</name>
<protein>
    <submittedName>
        <fullName evidence="1">Uncharacterized protein</fullName>
    </submittedName>
</protein>
<dbReference type="EMBL" id="CAFZ01000815">
    <property type="protein sequence ID" value="CCA76536.1"/>
    <property type="molecule type" value="Genomic_DNA"/>
</dbReference>
<dbReference type="Gene3D" id="3.40.50.720">
    <property type="entry name" value="NAD(P)-binding Rossmann-like Domain"/>
    <property type="match status" value="1"/>
</dbReference>
<proteinExistence type="predicted"/>
<dbReference type="OrthoDB" id="542013at2759"/>
<reference evidence="1 2" key="1">
    <citation type="journal article" date="2011" name="PLoS Pathog.">
        <title>Endophytic Life Strategies Decoded by Genome and Transcriptome Analyses of the Mutualistic Root Symbiont Piriformospora indica.</title>
        <authorList>
            <person name="Zuccaro A."/>
            <person name="Lahrmann U."/>
            <person name="Guldener U."/>
            <person name="Langen G."/>
            <person name="Pfiffi S."/>
            <person name="Biedenkopf D."/>
            <person name="Wong P."/>
            <person name="Samans B."/>
            <person name="Grimm C."/>
            <person name="Basiewicz M."/>
            <person name="Murat C."/>
            <person name="Martin F."/>
            <person name="Kogel K.H."/>
        </authorList>
    </citation>
    <scope>NUCLEOTIDE SEQUENCE [LARGE SCALE GENOMIC DNA]</scope>
    <source>
        <strain evidence="1 2">DSM 11827</strain>
    </source>
</reference>
<evidence type="ECO:0000313" key="1">
    <source>
        <dbReference type="EMBL" id="CCA76536.1"/>
    </source>
</evidence>
<dbReference type="Proteomes" id="UP000007148">
    <property type="component" value="Unassembled WGS sequence"/>
</dbReference>
<dbReference type="AlphaFoldDB" id="G4TYZ3"/>
<keyword evidence="2" id="KW-1185">Reference proteome</keyword>
<comment type="caution">
    <text evidence="1">The sequence shown here is derived from an EMBL/GenBank/DDBJ whole genome shotgun (WGS) entry which is preliminary data.</text>
</comment>